<organism evidence="1">
    <name type="scientific">Anaerostipes hadrus</name>
    <dbReference type="NCBI Taxonomy" id="649756"/>
    <lineage>
        <taxon>Bacteria</taxon>
        <taxon>Bacillati</taxon>
        <taxon>Bacillota</taxon>
        <taxon>Clostridia</taxon>
        <taxon>Lachnospirales</taxon>
        <taxon>Lachnospiraceae</taxon>
        <taxon>Anaerostipes</taxon>
    </lineage>
</organism>
<name>A0A6N2S584_ANAHA</name>
<protein>
    <submittedName>
        <fullName evidence="1">Uncharacterized protein</fullName>
    </submittedName>
</protein>
<reference evidence="1" key="1">
    <citation type="submission" date="2019-11" db="EMBL/GenBank/DDBJ databases">
        <authorList>
            <person name="Feng L."/>
        </authorList>
    </citation>
    <scope>NUCLEOTIDE SEQUENCE</scope>
    <source>
        <strain evidence="1">AhadrusLFYP4</strain>
    </source>
</reference>
<accession>A0A6N2S584</accession>
<proteinExistence type="predicted"/>
<dbReference type="AlphaFoldDB" id="A0A6N2S584"/>
<evidence type="ECO:0000313" key="1">
    <source>
        <dbReference type="EMBL" id="VYS87391.1"/>
    </source>
</evidence>
<gene>
    <name evidence="1" type="ORF">AHLFYP4_00732</name>
</gene>
<sequence>MSTMNSIYHYTLSTGHMRRSLAREVKKEVRARVRELIKFERKVACNYTVPFLDGTKIHVVANGSFYSATITAEVKEENVILLTTVGCKDETGLPLAMKAIDNAQKDSTGKKLKGYHPKIPFIVDITTPYCILIAKWSGDFCRTLAWSIFDDSETSED</sequence>
<dbReference type="EMBL" id="CACRSX010000018">
    <property type="protein sequence ID" value="VYS87391.1"/>
    <property type="molecule type" value="Genomic_DNA"/>
</dbReference>